<dbReference type="GO" id="GO:0006004">
    <property type="term" value="P:fucose metabolic process"/>
    <property type="evidence" value="ECO:0007669"/>
    <property type="project" value="InterPro"/>
</dbReference>
<gene>
    <name evidence="10" type="ORF">GCM10010334_83750</name>
</gene>
<evidence type="ECO:0000256" key="2">
    <source>
        <dbReference type="ARBA" id="ARBA00007951"/>
    </source>
</evidence>
<comment type="caution">
    <text evidence="10">The sequence shown here is derived from an EMBL/GenBank/DDBJ whole genome shotgun (WGS) entry which is preliminary data.</text>
</comment>
<evidence type="ECO:0000256" key="7">
    <source>
        <dbReference type="SAM" id="MobiDB-lite"/>
    </source>
</evidence>
<keyword evidence="6" id="KW-0326">Glycosidase</keyword>
<dbReference type="InterPro" id="IPR016286">
    <property type="entry name" value="FUC_metazoa-typ"/>
</dbReference>
<evidence type="ECO:0000256" key="6">
    <source>
        <dbReference type="ARBA" id="ARBA00023295"/>
    </source>
</evidence>
<evidence type="ECO:0000313" key="10">
    <source>
        <dbReference type="EMBL" id="GHD19800.1"/>
    </source>
</evidence>
<evidence type="ECO:0000256" key="4">
    <source>
        <dbReference type="ARBA" id="ARBA00022729"/>
    </source>
</evidence>
<evidence type="ECO:0000256" key="5">
    <source>
        <dbReference type="ARBA" id="ARBA00022801"/>
    </source>
</evidence>
<organism evidence="10 11">
    <name type="scientific">Streptomyces finlayi</name>
    <dbReference type="NCBI Taxonomy" id="67296"/>
    <lineage>
        <taxon>Bacteria</taxon>
        <taxon>Bacillati</taxon>
        <taxon>Actinomycetota</taxon>
        <taxon>Actinomycetes</taxon>
        <taxon>Kitasatosporales</taxon>
        <taxon>Streptomycetaceae</taxon>
        <taxon>Streptomyces</taxon>
    </lineage>
</organism>
<reference evidence="10" key="1">
    <citation type="journal article" date="2014" name="Int. J. Syst. Evol. Microbiol.">
        <title>Complete genome sequence of Corynebacterium casei LMG S-19264T (=DSM 44701T), isolated from a smear-ripened cheese.</title>
        <authorList>
            <consortium name="US DOE Joint Genome Institute (JGI-PGF)"/>
            <person name="Walter F."/>
            <person name="Albersmeier A."/>
            <person name="Kalinowski J."/>
            <person name="Ruckert C."/>
        </authorList>
    </citation>
    <scope>NUCLEOTIDE SEQUENCE</scope>
    <source>
        <strain evidence="10">JCM 4637</strain>
    </source>
</reference>
<reference evidence="10" key="2">
    <citation type="submission" date="2020-09" db="EMBL/GenBank/DDBJ databases">
        <authorList>
            <person name="Sun Q."/>
            <person name="Ohkuma M."/>
        </authorList>
    </citation>
    <scope>NUCLEOTIDE SEQUENCE</scope>
    <source>
        <strain evidence="10">JCM 4637</strain>
    </source>
</reference>
<evidence type="ECO:0000259" key="8">
    <source>
        <dbReference type="Pfam" id="PF01120"/>
    </source>
</evidence>
<protein>
    <recommendedName>
        <fullName evidence="3">alpha-L-fucosidase</fullName>
        <ecNumber evidence="3">3.2.1.51</ecNumber>
    </recommendedName>
</protein>
<dbReference type="GO" id="GO:0004560">
    <property type="term" value="F:alpha-L-fucosidase activity"/>
    <property type="evidence" value="ECO:0007669"/>
    <property type="project" value="InterPro"/>
</dbReference>
<dbReference type="GO" id="GO:0005764">
    <property type="term" value="C:lysosome"/>
    <property type="evidence" value="ECO:0007669"/>
    <property type="project" value="TreeGrafter"/>
</dbReference>
<dbReference type="Pfam" id="PF01120">
    <property type="entry name" value="Alpha_L_fucos"/>
    <property type="match status" value="1"/>
</dbReference>
<dbReference type="AlphaFoldDB" id="A0A918X9L7"/>
<dbReference type="PRINTS" id="PR00741">
    <property type="entry name" value="GLHYDRLASE29"/>
</dbReference>
<dbReference type="SMART" id="SM00812">
    <property type="entry name" value="Alpha_L_fucos"/>
    <property type="match status" value="1"/>
</dbReference>
<keyword evidence="5" id="KW-0378">Hydrolase</keyword>
<name>A0A918X9L7_9ACTN</name>
<proteinExistence type="inferred from homology"/>
<dbReference type="InterPro" id="IPR000933">
    <property type="entry name" value="Glyco_hydro_29"/>
</dbReference>
<dbReference type="InterPro" id="IPR017853">
    <property type="entry name" value="GH"/>
</dbReference>
<dbReference type="SUPFAM" id="SSF51445">
    <property type="entry name" value="(Trans)glycosidases"/>
    <property type="match status" value="1"/>
</dbReference>
<comment type="function">
    <text evidence="1">Alpha-L-fucosidase is responsible for hydrolyzing the alpha-1,6-linked fucose joined to the reducing-end N-acetylglucosamine of the carbohydrate moieties of glycoproteins.</text>
</comment>
<dbReference type="Proteomes" id="UP000638353">
    <property type="component" value="Unassembled WGS sequence"/>
</dbReference>
<evidence type="ECO:0000256" key="1">
    <source>
        <dbReference type="ARBA" id="ARBA00004071"/>
    </source>
</evidence>
<dbReference type="InterPro" id="IPR013780">
    <property type="entry name" value="Glyco_hydro_b"/>
</dbReference>
<evidence type="ECO:0000259" key="9">
    <source>
        <dbReference type="Pfam" id="PF16757"/>
    </source>
</evidence>
<dbReference type="Pfam" id="PF16757">
    <property type="entry name" value="Fucosidase_C"/>
    <property type="match status" value="1"/>
</dbReference>
<sequence>MRIHRYVTHAPDASARPAPPTHLGPTPMGDPVPSPRRRTRTVALLALAALTAGTATATGQSLNAAAKRGRWAAVTWLDDTAVPDYTPDTASLNKHKAPQWFSDAKFGTFITWGAYSVPAYAPKDAAQGNRYAEWYWSELNRKDSPTQKRHKEKYGTNVAYDDFLKQWKAEKWNPDEWLKLFKEAGSKYYVLVAKHHDGVALWDSAVSDRDTTSYGPMRDIAKELVDANNKGGYGLKNGMYFSMPEWLGPDTPKQWGGWFGSGAPKNPYTGEPVPYTGYKPVADWVKDYQYPQMNELVDRFDPDLFWCDIGGVNNSDQFMARYYNQAKNRANPKDVAVDNRCGNQHADFTTPEYSTEPDIKKSAWEASRGIGHSYGYNAEEDINDYLTDKDLVTSFIDTVSKGGNLLLDVGPKADGTIPDLQAQRLRGIGAWLKINGEAVYGSGYWTQAEDKGANVPVRFTKQPKALYATATAWPGTQLTLTAPVDVGSGDEVRLLGYDKPLSTYRDGSGRLVITMPAAGQAATPSKNAWTFRIAPKGYSAATADLLDVGVSAPPSRSGTSVKATVTLANRGDRATLAGTATVTPSWAGAQQVTVTVPALKPHQRMHATLDLALPAGTSPGTEQITAKVGTRGQSYTGRGELRVIGASVPVDLGAIRDADVIADASAPADTDFAGKGIGYPAEELPKPGPYTSDLVRYEWPSGAPGVKNAVKAGDDRKVTVPRGSYGALDLLASTGYGPGDLPVVLHYADGSTQEVKASVPDWVTGGGTPALTSPYRWLNGKRQDLKVSVYGVRVPVDPGKELTALTLRKASGPQGPQATSYVFAATLEK</sequence>
<dbReference type="Gene3D" id="3.20.20.80">
    <property type="entry name" value="Glycosidases"/>
    <property type="match status" value="1"/>
</dbReference>
<feature type="domain" description="Alpha-L-fucosidase C-terminal" evidence="9">
    <location>
        <begin position="456"/>
        <end position="533"/>
    </location>
</feature>
<evidence type="ECO:0000313" key="11">
    <source>
        <dbReference type="Proteomes" id="UP000638353"/>
    </source>
</evidence>
<dbReference type="InterPro" id="IPR031919">
    <property type="entry name" value="Fucosidase_C"/>
</dbReference>
<accession>A0A918X9L7</accession>
<dbReference type="InterPro" id="IPR057739">
    <property type="entry name" value="Glyco_hydro_29_N"/>
</dbReference>
<feature type="domain" description="Glycoside hydrolase family 29 N-terminal" evidence="8">
    <location>
        <begin position="83"/>
        <end position="437"/>
    </location>
</feature>
<dbReference type="GO" id="GO:0016139">
    <property type="term" value="P:glycoside catabolic process"/>
    <property type="evidence" value="ECO:0007669"/>
    <property type="project" value="TreeGrafter"/>
</dbReference>
<feature type="region of interest" description="Disordered" evidence="7">
    <location>
        <begin position="1"/>
        <end position="36"/>
    </location>
</feature>
<comment type="similarity">
    <text evidence="2">Belongs to the glycosyl hydrolase 29 family.</text>
</comment>
<dbReference type="Gene3D" id="2.60.40.10">
    <property type="entry name" value="Immunoglobulins"/>
    <property type="match status" value="1"/>
</dbReference>
<dbReference type="InterPro" id="IPR013783">
    <property type="entry name" value="Ig-like_fold"/>
</dbReference>
<keyword evidence="4" id="KW-0732">Signal</keyword>
<dbReference type="PANTHER" id="PTHR10030">
    <property type="entry name" value="ALPHA-L-FUCOSIDASE"/>
    <property type="match status" value="1"/>
</dbReference>
<evidence type="ECO:0000256" key="3">
    <source>
        <dbReference type="ARBA" id="ARBA00012662"/>
    </source>
</evidence>
<dbReference type="Gene3D" id="2.60.40.1180">
    <property type="entry name" value="Golgi alpha-mannosidase II"/>
    <property type="match status" value="1"/>
</dbReference>
<dbReference type="PANTHER" id="PTHR10030:SF37">
    <property type="entry name" value="ALPHA-L-FUCOSIDASE-RELATED"/>
    <property type="match status" value="1"/>
</dbReference>
<feature type="compositionally biased region" description="Pro residues" evidence="7">
    <location>
        <begin position="17"/>
        <end position="34"/>
    </location>
</feature>
<dbReference type="EMBL" id="BMVC01000036">
    <property type="protein sequence ID" value="GHD19800.1"/>
    <property type="molecule type" value="Genomic_DNA"/>
</dbReference>
<dbReference type="EC" id="3.2.1.51" evidence="3"/>